<comment type="caution">
    <text evidence="2">The sequence shown here is derived from an EMBL/GenBank/DDBJ whole genome shotgun (WGS) entry which is preliminary data.</text>
</comment>
<feature type="transmembrane region" description="Helical" evidence="1">
    <location>
        <begin position="69"/>
        <end position="92"/>
    </location>
</feature>
<evidence type="ECO:0008006" key="4">
    <source>
        <dbReference type="Google" id="ProtNLM"/>
    </source>
</evidence>
<keyword evidence="1" id="KW-1133">Transmembrane helix</keyword>
<feature type="transmembrane region" description="Helical" evidence="1">
    <location>
        <begin position="12"/>
        <end position="32"/>
    </location>
</feature>
<feature type="transmembrane region" description="Helical" evidence="1">
    <location>
        <begin position="44"/>
        <end position="63"/>
    </location>
</feature>
<sequence length="100" mass="11292">MNPKVKRILSAFCYFSLFFAPFLFPAVIYFAVQDRGVTCHAKRSFLSHLFPLIAIPLGIIISAETEFNMTAIIISVILFGLTSFAVMVWNIIQGIKVFTR</sequence>
<name>A0A9X1XDB3_9BACL</name>
<gene>
    <name evidence="2" type="ORF">LCY76_18605</name>
</gene>
<dbReference type="Proteomes" id="UP001139011">
    <property type="component" value="Unassembled WGS sequence"/>
</dbReference>
<reference evidence="2" key="1">
    <citation type="submission" date="2021-09" db="EMBL/GenBank/DDBJ databases">
        <title>Genome analysis of Fictibacillus sp. KIGAM418 isolated from marine sediment.</title>
        <authorList>
            <person name="Seo M.-J."/>
            <person name="Cho E.-S."/>
            <person name="Hwang C.Y."/>
        </authorList>
    </citation>
    <scope>NUCLEOTIDE SEQUENCE</scope>
    <source>
        <strain evidence="2">KIGAM418</strain>
    </source>
</reference>
<keyword evidence="3" id="KW-1185">Reference proteome</keyword>
<keyword evidence="1" id="KW-0812">Transmembrane</keyword>
<keyword evidence="1" id="KW-0472">Membrane</keyword>
<dbReference type="RefSeq" id="WP_248253854.1">
    <property type="nucleotide sequence ID" value="NZ_JAIWJX010000002.1"/>
</dbReference>
<proteinExistence type="predicted"/>
<organism evidence="2 3">
    <name type="scientific">Fictibacillus marinisediminis</name>
    <dbReference type="NCBI Taxonomy" id="2878389"/>
    <lineage>
        <taxon>Bacteria</taxon>
        <taxon>Bacillati</taxon>
        <taxon>Bacillota</taxon>
        <taxon>Bacilli</taxon>
        <taxon>Bacillales</taxon>
        <taxon>Fictibacillaceae</taxon>
        <taxon>Fictibacillus</taxon>
    </lineage>
</organism>
<evidence type="ECO:0000313" key="2">
    <source>
        <dbReference type="EMBL" id="MCK6258589.1"/>
    </source>
</evidence>
<protein>
    <recommendedName>
        <fullName evidence="4">DUF4870 domain-containing protein</fullName>
    </recommendedName>
</protein>
<evidence type="ECO:0000313" key="3">
    <source>
        <dbReference type="Proteomes" id="UP001139011"/>
    </source>
</evidence>
<dbReference type="AlphaFoldDB" id="A0A9X1XDB3"/>
<dbReference type="EMBL" id="JAIWJX010000002">
    <property type="protein sequence ID" value="MCK6258589.1"/>
    <property type="molecule type" value="Genomic_DNA"/>
</dbReference>
<evidence type="ECO:0000256" key="1">
    <source>
        <dbReference type="SAM" id="Phobius"/>
    </source>
</evidence>
<accession>A0A9X1XDB3</accession>